<comment type="caution">
    <text evidence="1">The sequence shown here is derived from an EMBL/GenBank/DDBJ whole genome shotgun (WGS) entry which is preliminary data.</text>
</comment>
<sequence>MIYLIGGASNKASPISSQLKQTERDIERTKMASLANLLHHGTKMDQRRKERTFIKITSTPPHLLLKQYYPSKMEEESQASAQTDIQMYFWPYVTAALG</sequence>
<gene>
    <name evidence="1" type="ORF">TNIN_169611</name>
</gene>
<organism evidence="1 2">
    <name type="scientific">Trichonephila inaurata madagascariensis</name>
    <dbReference type="NCBI Taxonomy" id="2747483"/>
    <lineage>
        <taxon>Eukaryota</taxon>
        <taxon>Metazoa</taxon>
        <taxon>Ecdysozoa</taxon>
        <taxon>Arthropoda</taxon>
        <taxon>Chelicerata</taxon>
        <taxon>Arachnida</taxon>
        <taxon>Araneae</taxon>
        <taxon>Araneomorphae</taxon>
        <taxon>Entelegynae</taxon>
        <taxon>Araneoidea</taxon>
        <taxon>Nephilidae</taxon>
        <taxon>Trichonephila</taxon>
        <taxon>Trichonephila inaurata</taxon>
    </lineage>
</organism>
<proteinExistence type="predicted"/>
<accession>A0A8X6WSG3</accession>
<evidence type="ECO:0000313" key="1">
    <source>
        <dbReference type="EMBL" id="GFY40464.1"/>
    </source>
</evidence>
<dbReference type="EMBL" id="BMAV01001908">
    <property type="protein sequence ID" value="GFY40464.1"/>
    <property type="molecule type" value="Genomic_DNA"/>
</dbReference>
<reference evidence="1" key="1">
    <citation type="submission" date="2020-08" db="EMBL/GenBank/DDBJ databases">
        <title>Multicomponent nature underlies the extraordinary mechanical properties of spider dragline silk.</title>
        <authorList>
            <person name="Kono N."/>
            <person name="Nakamura H."/>
            <person name="Mori M."/>
            <person name="Yoshida Y."/>
            <person name="Ohtoshi R."/>
            <person name="Malay A.D."/>
            <person name="Moran D.A.P."/>
            <person name="Tomita M."/>
            <person name="Numata K."/>
            <person name="Arakawa K."/>
        </authorList>
    </citation>
    <scope>NUCLEOTIDE SEQUENCE</scope>
</reference>
<evidence type="ECO:0000313" key="2">
    <source>
        <dbReference type="Proteomes" id="UP000886998"/>
    </source>
</evidence>
<protein>
    <submittedName>
        <fullName evidence="1">Uncharacterized protein</fullName>
    </submittedName>
</protein>
<dbReference type="Proteomes" id="UP000886998">
    <property type="component" value="Unassembled WGS sequence"/>
</dbReference>
<dbReference type="OrthoDB" id="10401007at2759"/>
<dbReference type="AlphaFoldDB" id="A0A8X6WSG3"/>
<keyword evidence="2" id="KW-1185">Reference proteome</keyword>
<name>A0A8X6WSG3_9ARAC</name>